<dbReference type="OrthoDB" id="9790745at2"/>
<sequence length="59" mass="7319">MKEKVYYWSDTCDRKAMAKAAVQEVKRVYTHAPVKKSRREQKQDFWRDGQWLKNWEERV</sequence>
<dbReference type="RefSeq" id="WP_014183021.1">
    <property type="nucleotide sequence ID" value="NC_016584.1"/>
</dbReference>
<evidence type="ECO:0000313" key="2">
    <source>
        <dbReference type="Proteomes" id="UP000006346"/>
    </source>
</evidence>
<gene>
    <name evidence="1" type="ordered locus">Desor_0493</name>
</gene>
<dbReference type="KEGG" id="dor:Desor_0493"/>
<reference evidence="2" key="1">
    <citation type="submission" date="2011-11" db="EMBL/GenBank/DDBJ databases">
        <title>Complete sequence of Desulfosporosinus orientis DSM 765.</title>
        <authorList>
            <person name="Lucas S."/>
            <person name="Han J."/>
            <person name="Lapidus A."/>
            <person name="Cheng J.-F."/>
            <person name="Goodwin L."/>
            <person name="Pitluck S."/>
            <person name="Peters L."/>
            <person name="Ovchinnikova G."/>
            <person name="Teshima H."/>
            <person name="Detter J.C."/>
            <person name="Han C."/>
            <person name="Tapia R."/>
            <person name="Land M."/>
            <person name="Hauser L."/>
            <person name="Kyrpides N."/>
            <person name="Ivanova N."/>
            <person name="Pagani I."/>
            <person name="Pester M."/>
            <person name="Spring S."/>
            <person name="Ollivier B."/>
            <person name="Rattei T."/>
            <person name="Klenk H.-P."/>
            <person name="Wagner M."/>
            <person name="Loy A."/>
            <person name="Woyke T."/>
        </authorList>
    </citation>
    <scope>NUCLEOTIDE SEQUENCE [LARGE SCALE GENOMIC DNA]</scope>
    <source>
        <strain evidence="2">ATCC 19365 / DSM 765 / NCIMB 8382 / VKM B-1628</strain>
    </source>
</reference>
<accession>G7WA57</accession>
<dbReference type="HOGENOM" id="CLU_2952917_0_0_9"/>
<protein>
    <submittedName>
        <fullName evidence="1">Uncharacterized protein</fullName>
    </submittedName>
</protein>
<reference evidence="1 2" key="2">
    <citation type="journal article" date="2012" name="J. Bacteriol.">
        <title>Complete genome sequences of Desulfosporosinus orientis DSM765T, Desulfosporosinus youngiae DSM17734T, Desulfosporosinus meridiei DSM13257T, and Desulfosporosinus acidiphilus DSM22704T.</title>
        <authorList>
            <person name="Pester M."/>
            <person name="Brambilla E."/>
            <person name="Alazard D."/>
            <person name="Rattei T."/>
            <person name="Weinmaier T."/>
            <person name="Han J."/>
            <person name="Lucas S."/>
            <person name="Lapidus A."/>
            <person name="Cheng J.F."/>
            <person name="Goodwin L."/>
            <person name="Pitluck S."/>
            <person name="Peters L."/>
            <person name="Ovchinnikova G."/>
            <person name="Teshima H."/>
            <person name="Detter J.C."/>
            <person name="Han C.S."/>
            <person name="Tapia R."/>
            <person name="Land M.L."/>
            <person name="Hauser L."/>
            <person name="Kyrpides N.C."/>
            <person name="Ivanova N.N."/>
            <person name="Pagani I."/>
            <person name="Huntmann M."/>
            <person name="Wei C.L."/>
            <person name="Davenport K.W."/>
            <person name="Daligault H."/>
            <person name="Chain P.S."/>
            <person name="Chen A."/>
            <person name="Mavromatis K."/>
            <person name="Markowitz V."/>
            <person name="Szeto E."/>
            <person name="Mikhailova N."/>
            <person name="Pati A."/>
            <person name="Wagner M."/>
            <person name="Woyke T."/>
            <person name="Ollivier B."/>
            <person name="Klenk H.P."/>
            <person name="Spring S."/>
            <person name="Loy A."/>
        </authorList>
    </citation>
    <scope>NUCLEOTIDE SEQUENCE [LARGE SCALE GENOMIC DNA]</scope>
    <source>
        <strain evidence="2">ATCC 19365 / DSM 765 / NCIMB 8382 / VKM B-1628</strain>
    </source>
</reference>
<organism evidence="1 2">
    <name type="scientific">Desulfosporosinus orientis (strain ATCC 19365 / DSM 765 / NCIMB 8382 / VKM B-1628 / Singapore I)</name>
    <name type="common">Desulfotomaculum orientis</name>
    <dbReference type="NCBI Taxonomy" id="768706"/>
    <lineage>
        <taxon>Bacteria</taxon>
        <taxon>Bacillati</taxon>
        <taxon>Bacillota</taxon>
        <taxon>Clostridia</taxon>
        <taxon>Eubacteriales</taxon>
        <taxon>Desulfitobacteriaceae</taxon>
        <taxon>Desulfosporosinus</taxon>
    </lineage>
</organism>
<evidence type="ECO:0000313" key="1">
    <source>
        <dbReference type="EMBL" id="AET66195.1"/>
    </source>
</evidence>
<dbReference type="AlphaFoldDB" id="G7WA57"/>
<dbReference type="Proteomes" id="UP000006346">
    <property type="component" value="Chromosome"/>
</dbReference>
<proteinExistence type="predicted"/>
<keyword evidence="2" id="KW-1185">Reference proteome</keyword>
<dbReference type="EMBL" id="CP003108">
    <property type="protein sequence ID" value="AET66195.1"/>
    <property type="molecule type" value="Genomic_DNA"/>
</dbReference>
<dbReference type="PATRIC" id="fig|768706.3.peg.463"/>
<name>G7WA57_DESOD</name>